<evidence type="ECO:0000313" key="1">
    <source>
        <dbReference type="EMBL" id="MFC0239160.1"/>
    </source>
</evidence>
<dbReference type="EMBL" id="JBHLWM010000001">
    <property type="protein sequence ID" value="MFC0239160.1"/>
    <property type="molecule type" value="Genomic_DNA"/>
</dbReference>
<dbReference type="Proteomes" id="UP001589775">
    <property type="component" value="Unassembled WGS sequence"/>
</dbReference>
<protein>
    <submittedName>
        <fullName evidence="1">Uncharacterized protein</fullName>
    </submittedName>
</protein>
<comment type="caution">
    <text evidence="1">The sequence shown here is derived from an EMBL/GenBank/DDBJ whole genome shotgun (WGS) entry which is preliminary data.</text>
</comment>
<name>A0ABV6EM56_9BRAD</name>
<keyword evidence="2" id="KW-1185">Reference proteome</keyword>
<sequence length="148" mass="16297">MQALDRYGYCIFCDDIRIEPGGKLSFIRCYNAVMVVDRPFPVSLPKLCFHVTICSPANRPYSSLMARCYLPGEDKPVAEEPIEVPPPSSQLALLDSLPPDTEAPPYIVVSASLIIEPIEIRHAGLIHVRALIDGGPHELHLGSLHIRG</sequence>
<proteinExistence type="predicted"/>
<accession>A0ABV6EM56</accession>
<reference evidence="1 2" key="1">
    <citation type="submission" date="2024-09" db="EMBL/GenBank/DDBJ databases">
        <authorList>
            <person name="Sun Q."/>
            <person name="Mori K."/>
        </authorList>
    </citation>
    <scope>NUCLEOTIDE SEQUENCE [LARGE SCALE GENOMIC DNA]</scope>
    <source>
        <strain evidence="1 2">KCTC 23279</strain>
    </source>
</reference>
<organism evidence="1 2">
    <name type="scientific">Rhodopseudomonas telluris</name>
    <dbReference type="NCBI Taxonomy" id="644215"/>
    <lineage>
        <taxon>Bacteria</taxon>
        <taxon>Pseudomonadati</taxon>
        <taxon>Pseudomonadota</taxon>
        <taxon>Alphaproteobacteria</taxon>
        <taxon>Hyphomicrobiales</taxon>
        <taxon>Nitrobacteraceae</taxon>
        <taxon>Rhodopseudomonas</taxon>
    </lineage>
</organism>
<gene>
    <name evidence="1" type="ORF">ACFFJ6_01725</name>
</gene>
<dbReference type="RefSeq" id="WP_378383707.1">
    <property type="nucleotide sequence ID" value="NZ_JBHLWM010000001.1"/>
</dbReference>
<evidence type="ECO:0000313" key="2">
    <source>
        <dbReference type="Proteomes" id="UP001589775"/>
    </source>
</evidence>